<evidence type="ECO:0000313" key="3">
    <source>
        <dbReference type="Proteomes" id="UP000243459"/>
    </source>
</evidence>
<feature type="compositionally biased region" description="Basic and acidic residues" evidence="1">
    <location>
        <begin position="25"/>
        <end position="42"/>
    </location>
</feature>
<gene>
    <name evidence="2" type="ORF">A4U43_C06F16600</name>
</gene>
<sequence>MRFEEICRPASRRRSDLSVSRRSRHYGDLSREGRRHRGDLSKLRRSRHRGDLIGEGKRHRGGSEVEFFASGTFDNGALPSSEFERRGKEREKFLIRENKEERAKLKIRFLGQQEWDVAEGDSQRERCL</sequence>
<reference evidence="3" key="1">
    <citation type="journal article" date="2017" name="Nat. Commun.">
        <title>The asparagus genome sheds light on the origin and evolution of a young Y chromosome.</title>
        <authorList>
            <person name="Harkess A."/>
            <person name="Zhou J."/>
            <person name="Xu C."/>
            <person name="Bowers J.E."/>
            <person name="Van der Hulst R."/>
            <person name="Ayyampalayam S."/>
            <person name="Mercati F."/>
            <person name="Riccardi P."/>
            <person name="McKain M.R."/>
            <person name="Kakrana A."/>
            <person name="Tang H."/>
            <person name="Ray J."/>
            <person name="Groenendijk J."/>
            <person name="Arikit S."/>
            <person name="Mathioni S.M."/>
            <person name="Nakano M."/>
            <person name="Shan H."/>
            <person name="Telgmann-Rauber A."/>
            <person name="Kanno A."/>
            <person name="Yue Z."/>
            <person name="Chen H."/>
            <person name="Li W."/>
            <person name="Chen Y."/>
            <person name="Xu X."/>
            <person name="Zhang Y."/>
            <person name="Luo S."/>
            <person name="Chen H."/>
            <person name="Gao J."/>
            <person name="Mao Z."/>
            <person name="Pires J.C."/>
            <person name="Luo M."/>
            <person name="Kudrna D."/>
            <person name="Wing R.A."/>
            <person name="Meyers B.C."/>
            <person name="Yi K."/>
            <person name="Kong H."/>
            <person name="Lavrijsen P."/>
            <person name="Sunseri F."/>
            <person name="Falavigna A."/>
            <person name="Ye Y."/>
            <person name="Leebens-Mack J.H."/>
            <person name="Chen G."/>
        </authorList>
    </citation>
    <scope>NUCLEOTIDE SEQUENCE [LARGE SCALE GENOMIC DNA]</scope>
    <source>
        <strain evidence="3">cv. DH0086</strain>
    </source>
</reference>
<dbReference type="Proteomes" id="UP000243459">
    <property type="component" value="Chromosome 6"/>
</dbReference>
<dbReference type="Gramene" id="ONK67157">
    <property type="protein sequence ID" value="ONK67157"/>
    <property type="gene ID" value="A4U43_C06F16600"/>
</dbReference>
<evidence type="ECO:0000256" key="1">
    <source>
        <dbReference type="SAM" id="MobiDB-lite"/>
    </source>
</evidence>
<proteinExistence type="predicted"/>
<evidence type="ECO:0000313" key="2">
    <source>
        <dbReference type="EMBL" id="ONK67157.1"/>
    </source>
</evidence>
<protein>
    <submittedName>
        <fullName evidence="2">Uncharacterized protein</fullName>
    </submittedName>
</protein>
<dbReference type="EMBL" id="CM007386">
    <property type="protein sequence ID" value="ONK67157.1"/>
    <property type="molecule type" value="Genomic_DNA"/>
</dbReference>
<feature type="region of interest" description="Disordered" evidence="1">
    <location>
        <begin position="1"/>
        <end position="66"/>
    </location>
</feature>
<name>A0A5P1EPT7_ASPOF</name>
<keyword evidence="3" id="KW-1185">Reference proteome</keyword>
<accession>A0A5P1EPT7</accession>
<organism evidence="2 3">
    <name type="scientific">Asparagus officinalis</name>
    <name type="common">Garden asparagus</name>
    <dbReference type="NCBI Taxonomy" id="4686"/>
    <lineage>
        <taxon>Eukaryota</taxon>
        <taxon>Viridiplantae</taxon>
        <taxon>Streptophyta</taxon>
        <taxon>Embryophyta</taxon>
        <taxon>Tracheophyta</taxon>
        <taxon>Spermatophyta</taxon>
        <taxon>Magnoliopsida</taxon>
        <taxon>Liliopsida</taxon>
        <taxon>Asparagales</taxon>
        <taxon>Asparagaceae</taxon>
        <taxon>Asparagoideae</taxon>
        <taxon>Asparagus</taxon>
    </lineage>
</organism>
<dbReference type="AlphaFoldDB" id="A0A5P1EPT7"/>